<keyword evidence="6" id="KW-1185">Reference proteome</keyword>
<dbReference type="PANTHER" id="PTHR10996">
    <property type="entry name" value="2-HYDROXYACID DEHYDROGENASE-RELATED"/>
    <property type="match status" value="1"/>
</dbReference>
<dbReference type="InterPro" id="IPR006139">
    <property type="entry name" value="D-isomer_2_OHA_DH_cat_dom"/>
</dbReference>
<comment type="caution">
    <text evidence="5">The sequence shown here is derived from an EMBL/GenBank/DDBJ whole genome shotgun (WGS) entry which is preliminary data.</text>
</comment>
<dbReference type="Pfam" id="PF02826">
    <property type="entry name" value="2-Hacid_dh_C"/>
    <property type="match status" value="1"/>
</dbReference>
<dbReference type="InterPro" id="IPR050223">
    <property type="entry name" value="D-isomer_2-hydroxyacid_DH"/>
</dbReference>
<evidence type="ECO:0000313" key="5">
    <source>
        <dbReference type="EMBL" id="MBY8822075.1"/>
    </source>
</evidence>
<keyword evidence="1 2" id="KW-0560">Oxidoreductase</keyword>
<evidence type="ECO:0000256" key="2">
    <source>
        <dbReference type="RuleBase" id="RU003719"/>
    </source>
</evidence>
<dbReference type="Proteomes" id="UP000706039">
    <property type="component" value="Unassembled WGS sequence"/>
</dbReference>
<evidence type="ECO:0000259" key="4">
    <source>
        <dbReference type="Pfam" id="PF02826"/>
    </source>
</evidence>
<reference evidence="5 6" key="1">
    <citation type="submission" date="2021-08" db="EMBL/GenBank/DDBJ databases">
        <authorList>
            <person name="Tuo L."/>
        </authorList>
    </citation>
    <scope>NUCLEOTIDE SEQUENCE [LARGE SCALE GENOMIC DNA]</scope>
    <source>
        <strain evidence="5 6">JCM 31229</strain>
    </source>
</reference>
<dbReference type="CDD" id="cd05301">
    <property type="entry name" value="GDH"/>
    <property type="match status" value="1"/>
</dbReference>
<dbReference type="PANTHER" id="PTHR10996:SF283">
    <property type="entry name" value="GLYOXYLATE_HYDROXYPYRUVATE REDUCTASE B"/>
    <property type="match status" value="1"/>
</dbReference>
<feature type="domain" description="D-isomer specific 2-hydroxyacid dehydrogenase NAD-binding" evidence="4">
    <location>
        <begin position="111"/>
        <end position="289"/>
    </location>
</feature>
<dbReference type="InterPro" id="IPR036291">
    <property type="entry name" value="NAD(P)-bd_dom_sf"/>
</dbReference>
<feature type="domain" description="D-isomer specific 2-hydroxyacid dehydrogenase catalytic" evidence="3">
    <location>
        <begin position="29"/>
        <end position="320"/>
    </location>
</feature>
<name>A0ABS7PMY4_9SPHN</name>
<evidence type="ECO:0000313" key="6">
    <source>
        <dbReference type="Proteomes" id="UP000706039"/>
    </source>
</evidence>
<evidence type="ECO:0000256" key="1">
    <source>
        <dbReference type="ARBA" id="ARBA00023002"/>
    </source>
</evidence>
<gene>
    <name evidence="5" type="ORF">K7G82_07215</name>
</gene>
<dbReference type="PROSITE" id="PS00671">
    <property type="entry name" value="D_2_HYDROXYACID_DH_3"/>
    <property type="match status" value="1"/>
</dbReference>
<evidence type="ECO:0000259" key="3">
    <source>
        <dbReference type="Pfam" id="PF00389"/>
    </source>
</evidence>
<accession>A0ABS7PMY4</accession>
<dbReference type="EMBL" id="JAINVV010000004">
    <property type="protein sequence ID" value="MBY8822075.1"/>
    <property type="molecule type" value="Genomic_DNA"/>
</dbReference>
<dbReference type="RefSeq" id="WP_222989184.1">
    <property type="nucleotide sequence ID" value="NZ_JAINVV010000004.1"/>
</dbReference>
<comment type="similarity">
    <text evidence="2">Belongs to the D-isomer specific 2-hydroxyacid dehydrogenase family.</text>
</comment>
<dbReference type="SUPFAM" id="SSF51735">
    <property type="entry name" value="NAD(P)-binding Rossmann-fold domains"/>
    <property type="match status" value="1"/>
</dbReference>
<dbReference type="InterPro" id="IPR006140">
    <property type="entry name" value="D-isomer_DH_NAD-bd"/>
</dbReference>
<protein>
    <submittedName>
        <fullName evidence="5">D-glycerate dehydrogenase</fullName>
    </submittedName>
</protein>
<proteinExistence type="inferred from homology"/>
<dbReference type="InterPro" id="IPR029753">
    <property type="entry name" value="D-isomer_DH_CS"/>
</dbReference>
<sequence>MTASILVTRKWPAEVEALLAGRFGAALNDADVPMTAAALGDAMARHDVICPTVTDRITADMLDRPDRRVRLLCNYGAGVDHIDLDACRRNGVTVTNTPDVLTDATAEIAILLMLMAARRADEGARELREGRWTGWRPTHMIGTQLAGKTLGLIGFGRIAQATAHKARALGMDIVYHSRRRADPAIEQALEARFEAELGGLLAAADMVSLHMPGGAATERFIGAAELAAMRPTAILINTARGSVVDEGALARALHAGTIAAAGLDVFVGEPVIAPALLDAPNLVMLPHLGSATREARAAMGMRALANLDAWLAEDEPADRVA</sequence>
<dbReference type="Pfam" id="PF00389">
    <property type="entry name" value="2-Hacid_dh"/>
    <property type="match status" value="1"/>
</dbReference>
<dbReference type="Gene3D" id="3.40.50.720">
    <property type="entry name" value="NAD(P)-binding Rossmann-like Domain"/>
    <property type="match status" value="2"/>
</dbReference>
<organism evidence="5 6">
    <name type="scientific">Sphingomonas colocasiae</name>
    <dbReference type="NCBI Taxonomy" id="1848973"/>
    <lineage>
        <taxon>Bacteria</taxon>
        <taxon>Pseudomonadati</taxon>
        <taxon>Pseudomonadota</taxon>
        <taxon>Alphaproteobacteria</taxon>
        <taxon>Sphingomonadales</taxon>
        <taxon>Sphingomonadaceae</taxon>
        <taxon>Sphingomonas</taxon>
    </lineage>
</organism>
<dbReference type="SUPFAM" id="SSF52283">
    <property type="entry name" value="Formate/glycerate dehydrogenase catalytic domain-like"/>
    <property type="match status" value="1"/>
</dbReference>